<proteinExistence type="predicted"/>
<keyword evidence="1" id="KW-0472">Membrane</keyword>
<gene>
    <name evidence="2" type="ORF">KACHI17_04920</name>
</gene>
<sequence length="166" mass="18259">MGYSKKNKIDWSDPKVISIAVAIGILLLTFGKSIINRLSSGLSFLNAKKDQDKLVNETLNNPVGVRYTYVQGIVDAIHSEINNGMFSDTDEKMIVSEMNKLNTPEEVIFASNYFKNKHGKSLKTVLKSELNSSWRDGSGFLGKIVNPNAAGGSYSNLSDVVQKNLL</sequence>
<protein>
    <submittedName>
        <fullName evidence="2">Uncharacterized protein</fullName>
    </submittedName>
</protein>
<evidence type="ECO:0000256" key="1">
    <source>
        <dbReference type="SAM" id="Phobius"/>
    </source>
</evidence>
<name>A0AAT9GGI5_9BACT</name>
<evidence type="ECO:0000313" key="2">
    <source>
        <dbReference type="EMBL" id="BFG69611.1"/>
    </source>
</evidence>
<dbReference type="EMBL" id="AP029612">
    <property type="protein sequence ID" value="BFG69611.1"/>
    <property type="molecule type" value="Genomic_DNA"/>
</dbReference>
<organism evidence="2">
    <name type="scientific">Sediminibacterium sp. KACHI17</name>
    <dbReference type="NCBI Taxonomy" id="1751071"/>
    <lineage>
        <taxon>Bacteria</taxon>
        <taxon>Pseudomonadati</taxon>
        <taxon>Bacteroidota</taxon>
        <taxon>Chitinophagia</taxon>
        <taxon>Chitinophagales</taxon>
        <taxon>Chitinophagaceae</taxon>
        <taxon>Sediminibacterium</taxon>
    </lineage>
</organism>
<keyword evidence="1" id="KW-1133">Transmembrane helix</keyword>
<dbReference type="RefSeq" id="WP_353549924.1">
    <property type="nucleotide sequence ID" value="NZ_AP029612.1"/>
</dbReference>
<accession>A0AAT9GGI5</accession>
<dbReference type="AlphaFoldDB" id="A0AAT9GGI5"/>
<keyword evidence="1" id="KW-0812">Transmembrane</keyword>
<feature type="transmembrane region" description="Helical" evidence="1">
    <location>
        <begin position="16"/>
        <end position="35"/>
    </location>
</feature>
<reference evidence="2" key="1">
    <citation type="submission" date="2024-02" db="EMBL/GenBank/DDBJ databases">
        <title>Sediminibacterium planktonica sp. nov. and Sediminibacterium longus sp. nov., isolated from surface lake and river water.</title>
        <authorList>
            <person name="Watanabe K."/>
            <person name="Takemine S."/>
            <person name="Ishii Y."/>
            <person name="Ogata Y."/>
            <person name="Shindo C."/>
            <person name="Suda W."/>
        </authorList>
    </citation>
    <scope>NUCLEOTIDE SEQUENCE</scope>
    <source>
        <strain evidence="2">KACHI17</strain>
    </source>
</reference>